<dbReference type="SUPFAM" id="SSF58104">
    <property type="entry name" value="Methyl-accepting chemotaxis protein (MCP) signaling domain"/>
    <property type="match status" value="1"/>
</dbReference>
<evidence type="ECO:0000256" key="2">
    <source>
        <dbReference type="PROSITE-ProRule" id="PRU00284"/>
    </source>
</evidence>
<feature type="transmembrane region" description="Helical" evidence="4">
    <location>
        <begin position="107"/>
        <end position="124"/>
    </location>
</feature>
<evidence type="ECO:0000256" key="4">
    <source>
        <dbReference type="SAM" id="Phobius"/>
    </source>
</evidence>
<reference evidence="6 7" key="1">
    <citation type="submission" date="2018-06" db="EMBL/GenBank/DDBJ databases">
        <title>Extensive metabolic versatility and redundancy in microbially diverse, dynamic hydrothermal sediments.</title>
        <authorList>
            <person name="Dombrowski N."/>
            <person name="Teske A."/>
            <person name="Baker B.J."/>
        </authorList>
    </citation>
    <scope>NUCLEOTIDE SEQUENCE [LARGE SCALE GENOMIC DNA]</scope>
    <source>
        <strain evidence="6">B36_G15</strain>
    </source>
</reference>
<feature type="transmembrane region" description="Helical" evidence="4">
    <location>
        <begin position="21"/>
        <end position="39"/>
    </location>
</feature>
<proteinExistence type="predicted"/>
<dbReference type="PANTHER" id="PTHR32089">
    <property type="entry name" value="METHYL-ACCEPTING CHEMOTAXIS PROTEIN MCPB"/>
    <property type="match status" value="1"/>
</dbReference>
<comment type="caution">
    <text evidence="6">The sequence shown here is derived from an EMBL/GenBank/DDBJ whole genome shotgun (WGS) entry which is preliminary data.</text>
</comment>
<feature type="transmembrane region" description="Helical" evidence="4">
    <location>
        <begin position="76"/>
        <end position="101"/>
    </location>
</feature>
<dbReference type="SMART" id="SM00283">
    <property type="entry name" value="MA"/>
    <property type="match status" value="1"/>
</dbReference>
<sequence>MARLDPDYIRGILRSSFRHRFYLIFGLVLFYFLLKSWGIELPARSILYAVGLLLITNLIVRFLPLHYTIIAILDTIALLLFLYFTPNLLGSLLLIFLVPAVYYGQRFGIFLQSFIVVIPIVVLMPMVQNNLLYLEFAVLFLVNFILGLVFEQQLEGLRRIRDGLGSVLEGDLTVRIGGDLDFYHHLGEIVDQVVSSFADIALNTKSLSKELATLSQELASSAQELSAASQEITGSVQGISQAAGREAELVGNVFQISKDAARQGLESDRFADSALAFASEMAKTAQRGGEGSRKIMEGIELISRKTKEQGELIETLRASSLEIGKILETISMIGKRTNILALNASIEAARAGERGRGFAVVAQEVRRLAQHSHQAVRDIYRIIDQMQNAIEYIIIGFDEVANAVQSGSEAITTSITDIAELVTSAAKIKEKLEHMKQGISAQREELEKIAASMEEVSCITSENAASTEEISASIEESTTVIQELNHHAQRLSEMSQSLLKFTERLKL</sequence>
<dbReference type="Pfam" id="PF00015">
    <property type="entry name" value="MCPsignal"/>
    <property type="match status" value="1"/>
</dbReference>
<dbReference type="PANTHER" id="PTHR32089:SF112">
    <property type="entry name" value="LYSOZYME-LIKE PROTEIN-RELATED"/>
    <property type="match status" value="1"/>
</dbReference>
<dbReference type="EMBL" id="QNBE01000071">
    <property type="protein sequence ID" value="RKX69676.1"/>
    <property type="molecule type" value="Genomic_DNA"/>
</dbReference>
<dbReference type="Proteomes" id="UP000268469">
    <property type="component" value="Unassembled WGS sequence"/>
</dbReference>
<evidence type="ECO:0000259" key="5">
    <source>
        <dbReference type="PROSITE" id="PS50111"/>
    </source>
</evidence>
<name>A0A660SHQ0_UNCW3</name>
<keyword evidence="3" id="KW-0175">Coiled coil</keyword>
<keyword evidence="4" id="KW-0812">Transmembrane</keyword>
<feature type="domain" description="Methyl-accepting transducer" evidence="5">
    <location>
        <begin position="221"/>
        <end position="478"/>
    </location>
</feature>
<evidence type="ECO:0000313" key="6">
    <source>
        <dbReference type="EMBL" id="RKX69676.1"/>
    </source>
</evidence>
<feature type="coiled-coil region" evidence="3">
    <location>
        <begin position="425"/>
        <end position="456"/>
    </location>
</feature>
<feature type="transmembrane region" description="Helical" evidence="4">
    <location>
        <begin position="131"/>
        <end position="150"/>
    </location>
</feature>
<keyword evidence="4" id="KW-1133">Transmembrane helix</keyword>
<protein>
    <recommendedName>
        <fullName evidence="5">Methyl-accepting transducer domain-containing protein</fullName>
    </recommendedName>
</protein>
<dbReference type="PROSITE" id="PS50111">
    <property type="entry name" value="CHEMOTAXIS_TRANSDUC_2"/>
    <property type="match status" value="1"/>
</dbReference>
<keyword evidence="4" id="KW-0472">Membrane</keyword>
<keyword evidence="1 2" id="KW-0807">Transducer</keyword>
<evidence type="ECO:0000256" key="3">
    <source>
        <dbReference type="SAM" id="Coils"/>
    </source>
</evidence>
<feature type="transmembrane region" description="Helical" evidence="4">
    <location>
        <begin position="45"/>
        <end position="64"/>
    </location>
</feature>
<dbReference type="AlphaFoldDB" id="A0A660SHQ0"/>
<feature type="coiled-coil region" evidence="3">
    <location>
        <begin position="204"/>
        <end position="231"/>
    </location>
</feature>
<organism evidence="6 7">
    <name type="scientific">candidate division WOR-3 bacterium</name>
    <dbReference type="NCBI Taxonomy" id="2052148"/>
    <lineage>
        <taxon>Bacteria</taxon>
        <taxon>Bacteria division WOR-3</taxon>
    </lineage>
</organism>
<dbReference type="GO" id="GO:0007165">
    <property type="term" value="P:signal transduction"/>
    <property type="evidence" value="ECO:0007669"/>
    <property type="project" value="UniProtKB-KW"/>
</dbReference>
<dbReference type="InterPro" id="IPR004089">
    <property type="entry name" value="MCPsignal_dom"/>
</dbReference>
<dbReference type="Gene3D" id="1.10.287.950">
    <property type="entry name" value="Methyl-accepting chemotaxis protein"/>
    <property type="match status" value="1"/>
</dbReference>
<accession>A0A660SHQ0</accession>
<evidence type="ECO:0000256" key="1">
    <source>
        <dbReference type="ARBA" id="ARBA00023224"/>
    </source>
</evidence>
<gene>
    <name evidence="6" type="ORF">DRP53_07460</name>
</gene>
<evidence type="ECO:0000313" key="7">
    <source>
        <dbReference type="Proteomes" id="UP000268469"/>
    </source>
</evidence>
<dbReference type="GO" id="GO:0016020">
    <property type="term" value="C:membrane"/>
    <property type="evidence" value="ECO:0007669"/>
    <property type="project" value="InterPro"/>
</dbReference>